<reference evidence="2" key="1">
    <citation type="journal article" date="2019" name="Curr. Biol.">
        <title>Genome Sequence of Striga asiatica Provides Insight into the Evolution of Plant Parasitism.</title>
        <authorList>
            <person name="Yoshida S."/>
            <person name="Kim S."/>
            <person name="Wafula E.K."/>
            <person name="Tanskanen J."/>
            <person name="Kim Y.M."/>
            <person name="Honaas L."/>
            <person name="Yang Z."/>
            <person name="Spallek T."/>
            <person name="Conn C.E."/>
            <person name="Ichihashi Y."/>
            <person name="Cheong K."/>
            <person name="Cui S."/>
            <person name="Der J.P."/>
            <person name="Gundlach H."/>
            <person name="Jiao Y."/>
            <person name="Hori C."/>
            <person name="Ishida J.K."/>
            <person name="Kasahara H."/>
            <person name="Kiba T."/>
            <person name="Kim M.S."/>
            <person name="Koo N."/>
            <person name="Laohavisit A."/>
            <person name="Lee Y.H."/>
            <person name="Lumba S."/>
            <person name="McCourt P."/>
            <person name="Mortimer J.C."/>
            <person name="Mutuku J.M."/>
            <person name="Nomura T."/>
            <person name="Sasaki-Sekimoto Y."/>
            <person name="Seto Y."/>
            <person name="Wang Y."/>
            <person name="Wakatake T."/>
            <person name="Sakakibara H."/>
            <person name="Demura T."/>
            <person name="Yamaguchi S."/>
            <person name="Yoneyama K."/>
            <person name="Manabe R.I."/>
            <person name="Nelson D.C."/>
            <person name="Schulman A.H."/>
            <person name="Timko M.P."/>
            <person name="dePamphilis C.W."/>
            <person name="Choi D."/>
            <person name="Shirasu K."/>
        </authorList>
    </citation>
    <scope>NUCLEOTIDE SEQUENCE [LARGE SCALE GENOMIC DNA]</scope>
    <source>
        <strain evidence="2">cv. UVA1</strain>
    </source>
</reference>
<protein>
    <submittedName>
        <fullName evidence="1">ATPase subunit 6-1</fullName>
    </submittedName>
</protein>
<gene>
    <name evidence="1" type="ORF">STAS_14619</name>
</gene>
<dbReference type="Proteomes" id="UP000325081">
    <property type="component" value="Unassembled WGS sequence"/>
</dbReference>
<proteinExistence type="predicted"/>
<sequence>MSCMAEGAFRQRSTACDLPDGTLYEEVSRQKVNRRKTRAFSTSSSSTLDRAAASVIDSQCTSARSQASLLYYSSRYDDGNKKNPINFCSYRQGVPVELLRAKTKDSIDYL</sequence>
<accession>A0A5A7PZ33</accession>
<dbReference type="EMBL" id="BKCP01005461">
    <property type="protein sequence ID" value="GER38159.1"/>
    <property type="molecule type" value="Genomic_DNA"/>
</dbReference>
<keyword evidence="2" id="KW-1185">Reference proteome</keyword>
<comment type="caution">
    <text evidence="1">The sequence shown here is derived from an EMBL/GenBank/DDBJ whole genome shotgun (WGS) entry which is preliminary data.</text>
</comment>
<name>A0A5A7PZ33_STRAF</name>
<dbReference type="AlphaFoldDB" id="A0A5A7PZ33"/>
<organism evidence="1 2">
    <name type="scientific">Striga asiatica</name>
    <name type="common">Asiatic witchweed</name>
    <name type="synonym">Buchnera asiatica</name>
    <dbReference type="NCBI Taxonomy" id="4170"/>
    <lineage>
        <taxon>Eukaryota</taxon>
        <taxon>Viridiplantae</taxon>
        <taxon>Streptophyta</taxon>
        <taxon>Embryophyta</taxon>
        <taxon>Tracheophyta</taxon>
        <taxon>Spermatophyta</taxon>
        <taxon>Magnoliopsida</taxon>
        <taxon>eudicotyledons</taxon>
        <taxon>Gunneridae</taxon>
        <taxon>Pentapetalae</taxon>
        <taxon>asterids</taxon>
        <taxon>lamiids</taxon>
        <taxon>Lamiales</taxon>
        <taxon>Orobanchaceae</taxon>
        <taxon>Buchnereae</taxon>
        <taxon>Striga</taxon>
    </lineage>
</organism>
<evidence type="ECO:0000313" key="2">
    <source>
        <dbReference type="Proteomes" id="UP000325081"/>
    </source>
</evidence>
<evidence type="ECO:0000313" key="1">
    <source>
        <dbReference type="EMBL" id="GER38159.1"/>
    </source>
</evidence>